<keyword evidence="12" id="KW-0010">Activator</keyword>
<dbReference type="PANTHER" id="PTHR23069:SF4">
    <property type="entry name" value="ATPASE FAMILY AAA DOMAIN-CONTAINING PROTEIN 2"/>
    <property type="match status" value="1"/>
</dbReference>
<dbReference type="FunFam" id="1.10.8.60:FF:000016">
    <property type="entry name" value="ATPase family AAA domain-containing protein 2B"/>
    <property type="match status" value="1"/>
</dbReference>
<dbReference type="Gene3D" id="1.10.8.60">
    <property type="match status" value="1"/>
</dbReference>
<keyword evidence="22" id="KW-1185">Reference proteome</keyword>
<dbReference type="PRINTS" id="PR00503">
    <property type="entry name" value="BROMODOMAIN"/>
</dbReference>
<dbReference type="PANTHER" id="PTHR23069">
    <property type="entry name" value="AAA DOMAIN-CONTAINING"/>
    <property type="match status" value="1"/>
</dbReference>
<keyword evidence="8" id="KW-0832">Ubl conjugation</keyword>
<dbReference type="InterPro" id="IPR027417">
    <property type="entry name" value="P-loop_NTPase"/>
</dbReference>
<dbReference type="Pfam" id="PF17862">
    <property type="entry name" value="AAA_lid_3"/>
    <property type="match status" value="1"/>
</dbReference>
<dbReference type="SUPFAM" id="SSF47370">
    <property type="entry name" value="Bromodomain"/>
    <property type="match status" value="1"/>
</dbReference>
<keyword evidence="13" id="KW-0804">Transcription</keyword>
<dbReference type="FunFam" id="3.40.50.300:FF:000734">
    <property type="entry name" value="ATPase family, AAA domain containing 2"/>
    <property type="match status" value="1"/>
</dbReference>
<evidence type="ECO:0000256" key="16">
    <source>
        <dbReference type="ARBA" id="ARBA00071858"/>
    </source>
</evidence>
<evidence type="ECO:0000256" key="15">
    <source>
        <dbReference type="ARBA" id="ARBA00049360"/>
    </source>
</evidence>
<feature type="compositionally biased region" description="Acidic residues" evidence="19">
    <location>
        <begin position="36"/>
        <end position="76"/>
    </location>
</feature>
<dbReference type="AlphaFoldDB" id="A0A8C1MEI2"/>
<evidence type="ECO:0000256" key="13">
    <source>
        <dbReference type="ARBA" id="ARBA00023163"/>
    </source>
</evidence>
<dbReference type="GO" id="GO:0003682">
    <property type="term" value="F:chromatin binding"/>
    <property type="evidence" value="ECO:0007669"/>
    <property type="project" value="TreeGrafter"/>
</dbReference>
<name>A0A8C1MEI2_CYPCA</name>
<keyword evidence="5" id="KW-0547">Nucleotide-binding</keyword>
<dbReference type="GO" id="GO:0005524">
    <property type="term" value="F:ATP binding"/>
    <property type="evidence" value="ECO:0007669"/>
    <property type="project" value="UniProtKB-KW"/>
</dbReference>
<dbReference type="GO" id="GO:0006334">
    <property type="term" value="P:nucleosome assembly"/>
    <property type="evidence" value="ECO:0007669"/>
    <property type="project" value="TreeGrafter"/>
</dbReference>
<dbReference type="Pfam" id="PF00439">
    <property type="entry name" value="Bromodomain"/>
    <property type="match status" value="1"/>
</dbReference>
<dbReference type="InterPro" id="IPR018359">
    <property type="entry name" value="Bromodomain_CS"/>
</dbReference>
<evidence type="ECO:0000313" key="22">
    <source>
        <dbReference type="Proteomes" id="UP000694427"/>
    </source>
</evidence>
<evidence type="ECO:0000256" key="10">
    <source>
        <dbReference type="ARBA" id="ARBA00023054"/>
    </source>
</evidence>
<proteinExistence type="inferred from homology"/>
<keyword evidence="6" id="KW-0378">Hydrolase</keyword>
<evidence type="ECO:0000256" key="5">
    <source>
        <dbReference type="ARBA" id="ARBA00022741"/>
    </source>
</evidence>
<dbReference type="GO" id="GO:0045815">
    <property type="term" value="P:transcription initiation-coupled chromatin remodeling"/>
    <property type="evidence" value="ECO:0007669"/>
    <property type="project" value="TreeGrafter"/>
</dbReference>
<evidence type="ECO:0000256" key="3">
    <source>
        <dbReference type="ARBA" id="ARBA00022499"/>
    </source>
</evidence>
<keyword evidence="10 18" id="KW-0175">Coiled coil</keyword>
<evidence type="ECO:0000256" key="18">
    <source>
        <dbReference type="SAM" id="Coils"/>
    </source>
</evidence>
<feature type="compositionally biased region" description="Polar residues" evidence="19">
    <location>
        <begin position="118"/>
        <end position="131"/>
    </location>
</feature>
<dbReference type="GO" id="GO:0016887">
    <property type="term" value="F:ATP hydrolysis activity"/>
    <property type="evidence" value="ECO:0007669"/>
    <property type="project" value="InterPro"/>
</dbReference>
<evidence type="ECO:0000259" key="20">
    <source>
        <dbReference type="PROSITE" id="PS50014"/>
    </source>
</evidence>
<keyword evidence="9" id="KW-0805">Transcription regulation</keyword>
<evidence type="ECO:0000256" key="2">
    <source>
        <dbReference type="ARBA" id="ARBA00006914"/>
    </source>
</evidence>
<dbReference type="SMART" id="SM00382">
    <property type="entry name" value="AAA"/>
    <property type="match status" value="1"/>
</dbReference>
<dbReference type="Proteomes" id="UP000694427">
    <property type="component" value="Unplaced"/>
</dbReference>
<evidence type="ECO:0000256" key="9">
    <source>
        <dbReference type="ARBA" id="ARBA00023015"/>
    </source>
</evidence>
<evidence type="ECO:0000256" key="17">
    <source>
        <dbReference type="PROSITE-ProRule" id="PRU00035"/>
    </source>
</evidence>
<keyword evidence="14" id="KW-0539">Nucleus</keyword>
<dbReference type="Gene3D" id="3.40.50.300">
    <property type="entry name" value="P-loop containing nucleotide triphosphate hydrolases"/>
    <property type="match status" value="2"/>
</dbReference>
<comment type="catalytic activity">
    <reaction evidence="15">
        <text>ATP + H2O = ADP + phosphate + H(+)</text>
        <dbReference type="Rhea" id="RHEA:13065"/>
        <dbReference type="ChEBI" id="CHEBI:15377"/>
        <dbReference type="ChEBI" id="CHEBI:15378"/>
        <dbReference type="ChEBI" id="CHEBI:30616"/>
        <dbReference type="ChEBI" id="CHEBI:43474"/>
        <dbReference type="ChEBI" id="CHEBI:456216"/>
    </reaction>
</comment>
<keyword evidence="4" id="KW-0597">Phosphoprotein</keyword>
<keyword evidence="3" id="KW-1017">Isopeptide bond</keyword>
<dbReference type="Gene3D" id="1.20.920.10">
    <property type="entry name" value="Bromodomain-like"/>
    <property type="match status" value="1"/>
</dbReference>
<dbReference type="InterPro" id="IPR045199">
    <property type="entry name" value="ATAD2-like"/>
</dbReference>
<dbReference type="SUPFAM" id="SSF52540">
    <property type="entry name" value="P-loop containing nucleoside triphosphate hydrolases"/>
    <property type="match status" value="2"/>
</dbReference>
<comment type="subcellular location">
    <subcellularLocation>
        <location evidence="1">Nucleus</location>
    </subcellularLocation>
</comment>
<evidence type="ECO:0000256" key="12">
    <source>
        <dbReference type="ARBA" id="ARBA00023159"/>
    </source>
</evidence>
<feature type="region of interest" description="Disordered" evidence="19">
    <location>
        <begin position="1"/>
        <end position="84"/>
    </location>
</feature>
<organism evidence="21 22">
    <name type="scientific">Cyprinus carpio</name>
    <name type="common">Common carp</name>
    <dbReference type="NCBI Taxonomy" id="7962"/>
    <lineage>
        <taxon>Eukaryota</taxon>
        <taxon>Metazoa</taxon>
        <taxon>Chordata</taxon>
        <taxon>Craniata</taxon>
        <taxon>Vertebrata</taxon>
        <taxon>Euteleostomi</taxon>
        <taxon>Actinopterygii</taxon>
        <taxon>Neopterygii</taxon>
        <taxon>Teleostei</taxon>
        <taxon>Ostariophysi</taxon>
        <taxon>Cypriniformes</taxon>
        <taxon>Cyprinidae</taxon>
        <taxon>Cyprininae</taxon>
        <taxon>Cyprinus</taxon>
    </lineage>
</organism>
<evidence type="ECO:0000256" key="14">
    <source>
        <dbReference type="ARBA" id="ARBA00023242"/>
    </source>
</evidence>
<dbReference type="GO" id="GO:0006337">
    <property type="term" value="P:nucleosome disassembly"/>
    <property type="evidence" value="ECO:0007669"/>
    <property type="project" value="TreeGrafter"/>
</dbReference>
<keyword evidence="11 17" id="KW-0103">Bromodomain</keyword>
<comment type="similarity">
    <text evidence="2">Belongs to the AAA ATPase family.</text>
</comment>
<dbReference type="InterPro" id="IPR001487">
    <property type="entry name" value="Bromodomain"/>
</dbReference>
<dbReference type="FunFam" id="1.20.920.10:FF:000021">
    <property type="entry name" value="ATPase family AAA domain-containing protein 2"/>
    <property type="match status" value="1"/>
</dbReference>
<protein>
    <recommendedName>
        <fullName evidence="16">ATPase family AAA domain-containing protein 2</fullName>
    </recommendedName>
</protein>
<dbReference type="InterPro" id="IPR036427">
    <property type="entry name" value="Bromodomain-like_sf"/>
</dbReference>
<keyword evidence="7" id="KW-0067">ATP-binding</keyword>
<dbReference type="GO" id="GO:0042393">
    <property type="term" value="F:histone binding"/>
    <property type="evidence" value="ECO:0007669"/>
    <property type="project" value="TreeGrafter"/>
</dbReference>
<dbReference type="InterPro" id="IPR041569">
    <property type="entry name" value="AAA_lid_3"/>
</dbReference>
<feature type="region of interest" description="Disordered" evidence="19">
    <location>
        <begin position="115"/>
        <end position="168"/>
    </location>
</feature>
<feature type="compositionally biased region" description="Basic residues" evidence="19">
    <location>
        <begin position="158"/>
        <end position="167"/>
    </location>
</feature>
<evidence type="ECO:0000256" key="1">
    <source>
        <dbReference type="ARBA" id="ARBA00004123"/>
    </source>
</evidence>
<evidence type="ECO:0000313" key="21">
    <source>
        <dbReference type="Ensembl" id="ENSCCRP00010075547.1"/>
    </source>
</evidence>
<dbReference type="InterPro" id="IPR003959">
    <property type="entry name" value="ATPase_AAA_core"/>
</dbReference>
<reference evidence="21" key="1">
    <citation type="submission" date="2025-08" db="UniProtKB">
        <authorList>
            <consortium name="Ensembl"/>
        </authorList>
    </citation>
    <scope>IDENTIFICATION</scope>
</reference>
<dbReference type="FunFam" id="3.40.50.300:FF:000061">
    <property type="entry name" value="ATPase family, AAA domain-containing 2"/>
    <property type="match status" value="1"/>
</dbReference>
<dbReference type="Ensembl" id="ENSCCRT00010083732.1">
    <property type="protein sequence ID" value="ENSCCRP00010075547.1"/>
    <property type="gene ID" value="ENSCCRG00010032414.1"/>
</dbReference>
<dbReference type="GO" id="GO:0005654">
    <property type="term" value="C:nucleoplasm"/>
    <property type="evidence" value="ECO:0007669"/>
    <property type="project" value="UniProtKB-ARBA"/>
</dbReference>
<evidence type="ECO:0000256" key="11">
    <source>
        <dbReference type="ARBA" id="ARBA00023117"/>
    </source>
</evidence>
<accession>A0A8C1MEI2</accession>
<dbReference type="Pfam" id="PF00004">
    <property type="entry name" value="AAA"/>
    <property type="match status" value="1"/>
</dbReference>
<dbReference type="CDD" id="cd19517">
    <property type="entry name" value="RecA-like_Yta7-like"/>
    <property type="match status" value="1"/>
</dbReference>
<dbReference type="CDD" id="cd05528">
    <property type="entry name" value="Bromo_AAA"/>
    <property type="match status" value="1"/>
</dbReference>
<dbReference type="PROSITE" id="PS50014">
    <property type="entry name" value="BROMODOMAIN_2"/>
    <property type="match status" value="1"/>
</dbReference>
<dbReference type="PROSITE" id="PS00633">
    <property type="entry name" value="BROMODOMAIN_1"/>
    <property type="match status" value="1"/>
</dbReference>
<dbReference type="InterPro" id="IPR003960">
    <property type="entry name" value="ATPase_AAA_CS"/>
</dbReference>
<sequence>MRRRLRSKDSEEENLRIYSGTKRKRIAKPSVGGQEESSDNQENEYSDQEEEEEEDGEGEEEENDEGDEDEDEDEEDSGKRYEFRQRKAVVRYQAPLDEPKKQSIFFKRHSNPIRRRYTFSTSSPRSLYNNRRGTRRRHAIHSSDSTSSSSSDEEKFERRRSKSRSRSINRCLPMNLRKEDLLGIHKDRIKIGASLADVDPMQIDQTVRFDSIGGLGKHISALKEMVVFPLLYPEVFEKFKIQPPRGCLFYGPPGTGKTLVARALANECSQGERKVAFFMRKGADCLSKWVGESERQLRLLFDQAYQMRPSIIFFDEIDGIAPVRSSRQDQIHSSIVSTLLALMDGLDSRGEVVVIGATNRLDSIDPALRRPGRFDREFLFNLPDREARKDILKIHTRQWDPQLSDLFLEELADKCVGYCGADIKAVCSEAALCALRRRYPQIYASSQKLLLDVESISVSGRDFLSAMTKIVPASQRAVASPAKALTPVIEPLLSSALNKAMEMLQRLFPHVEQGLKKKKDGVSGILDDLLQSEDEGSSVCITNKGQKNTGPSASALHLNRSALQQPTSFRPRLLLCGTSGSGQTSHLAPAILHSLEKFTVYTLDIAVLYGVSSATPEEACAQVFCEARRTAPSILYIPHIQCWWDTVSSTLKATFISLLQDIPSFCPCLLLATCSFPHHTLYPEVQDLFHVEYGEVFDVPLPSQEERHRFFEDLILNQAAKAPVSKRDAVLQALEVLPVAPPPPPRQLSKQEMQKLEEQEEDTLRELRLFLRDVTNRLAQDKRFKAFTKPVDIEEVPDYTTVIKQPMDLSTVLSQIDLHKYETVAAYLQDVDLIWQNALEYNPDRDPSDRLIRHRACALKDTVHAIIRDELDEDFEKICAEIKESRIKRGSTSSRFTPAYYHVLPKLSATVEQKTSDPAPSKDATPVPAQATAECFRLRRMTRGFKMQAEQQSLISVDAAIKILEQKNMPLIVDHNKLKELLQRVVNMTEGYEVNQLEKLYALLCQSIYRHRKDYDKTALIQEMSKEVEEFS</sequence>
<feature type="coiled-coil region" evidence="18">
    <location>
        <begin position="746"/>
        <end position="773"/>
    </location>
</feature>
<feature type="domain" description="Bromo" evidence="20">
    <location>
        <begin position="779"/>
        <end position="849"/>
    </location>
</feature>
<dbReference type="SMART" id="SM00297">
    <property type="entry name" value="BROMO"/>
    <property type="match status" value="1"/>
</dbReference>
<evidence type="ECO:0000256" key="7">
    <source>
        <dbReference type="ARBA" id="ARBA00022840"/>
    </source>
</evidence>
<evidence type="ECO:0000256" key="4">
    <source>
        <dbReference type="ARBA" id="ARBA00022553"/>
    </source>
</evidence>
<evidence type="ECO:0000256" key="8">
    <source>
        <dbReference type="ARBA" id="ARBA00022843"/>
    </source>
</evidence>
<reference evidence="21" key="2">
    <citation type="submission" date="2025-09" db="UniProtKB">
        <authorList>
            <consortium name="Ensembl"/>
        </authorList>
    </citation>
    <scope>IDENTIFICATION</scope>
</reference>
<evidence type="ECO:0000256" key="6">
    <source>
        <dbReference type="ARBA" id="ARBA00022801"/>
    </source>
</evidence>
<dbReference type="InterPro" id="IPR003593">
    <property type="entry name" value="AAA+_ATPase"/>
</dbReference>
<evidence type="ECO:0000256" key="19">
    <source>
        <dbReference type="SAM" id="MobiDB-lite"/>
    </source>
</evidence>
<dbReference type="PROSITE" id="PS00674">
    <property type="entry name" value="AAA"/>
    <property type="match status" value="1"/>
</dbReference>